<comment type="caution">
    <text evidence="10">The sequence shown here is derived from an EMBL/GenBank/DDBJ whole genome shotgun (WGS) entry which is preliminary data.</text>
</comment>
<dbReference type="InterPro" id="IPR013785">
    <property type="entry name" value="Aldolase_TIM"/>
</dbReference>
<evidence type="ECO:0000256" key="8">
    <source>
        <dbReference type="ARBA" id="ARBA00023235"/>
    </source>
</evidence>
<evidence type="ECO:0000259" key="9">
    <source>
        <dbReference type="Pfam" id="PF00697"/>
    </source>
</evidence>
<comment type="pathway">
    <text evidence="2">Amino-acid biosynthesis; L-tryptophan biosynthesis; L-tryptophan from chorismate: step 3/5.</text>
</comment>
<dbReference type="PANTHER" id="PTHR42894">
    <property type="entry name" value="N-(5'-PHOSPHORIBOSYL)ANTHRANILATE ISOMERASE"/>
    <property type="match status" value="1"/>
</dbReference>
<dbReference type="EC" id="5.3.1.24" evidence="3"/>
<dbReference type="Proteomes" id="UP001165427">
    <property type="component" value="Unassembled WGS sequence"/>
</dbReference>
<dbReference type="InterPro" id="IPR001240">
    <property type="entry name" value="PRAI_dom"/>
</dbReference>
<dbReference type="Pfam" id="PF00697">
    <property type="entry name" value="PRAI"/>
    <property type="match status" value="1"/>
</dbReference>
<dbReference type="Gene3D" id="3.20.20.70">
    <property type="entry name" value="Aldolase class I"/>
    <property type="match status" value="1"/>
</dbReference>
<dbReference type="PANTHER" id="PTHR42894:SF1">
    <property type="entry name" value="N-(5'-PHOSPHORIBOSYL)ANTHRANILATE ISOMERASE"/>
    <property type="match status" value="1"/>
</dbReference>
<dbReference type="GO" id="GO:0004640">
    <property type="term" value="F:phosphoribosylanthranilate isomerase activity"/>
    <property type="evidence" value="ECO:0007669"/>
    <property type="project" value="UniProtKB-EC"/>
</dbReference>
<keyword evidence="11" id="KW-1185">Reference proteome</keyword>
<evidence type="ECO:0000256" key="2">
    <source>
        <dbReference type="ARBA" id="ARBA00004664"/>
    </source>
</evidence>
<dbReference type="AlphaFoldDB" id="A0AA41UKB3"/>
<reference evidence="10" key="1">
    <citation type="submission" date="2022-04" db="EMBL/GenBank/DDBJ databases">
        <title>Desulfatitalea alkaliphila sp. nov., a novel anaerobic sulfate-reducing bacterium isolated from terrestrial mud volcano, Taman Peninsula, Russia.</title>
        <authorList>
            <person name="Khomyakova M.A."/>
            <person name="Merkel A.Y."/>
            <person name="Slobodkin A.I."/>
        </authorList>
    </citation>
    <scope>NUCLEOTIDE SEQUENCE</scope>
    <source>
        <strain evidence="10">M08but</strain>
    </source>
</reference>
<dbReference type="GO" id="GO:0000162">
    <property type="term" value="P:L-tryptophan biosynthetic process"/>
    <property type="evidence" value="ECO:0007669"/>
    <property type="project" value="UniProtKB-KW"/>
</dbReference>
<organism evidence="10 11">
    <name type="scientific">Desulfatitalea alkaliphila</name>
    <dbReference type="NCBI Taxonomy" id="2929485"/>
    <lineage>
        <taxon>Bacteria</taxon>
        <taxon>Pseudomonadati</taxon>
        <taxon>Thermodesulfobacteriota</taxon>
        <taxon>Desulfobacteria</taxon>
        <taxon>Desulfobacterales</taxon>
        <taxon>Desulfosarcinaceae</taxon>
        <taxon>Desulfatitalea</taxon>
    </lineage>
</organism>
<dbReference type="EMBL" id="JALJRB010000012">
    <property type="protein sequence ID" value="MCJ8501267.1"/>
    <property type="molecule type" value="Genomic_DNA"/>
</dbReference>
<protein>
    <recommendedName>
        <fullName evidence="4">N-(5'-phosphoribosyl)anthranilate isomerase</fullName>
        <ecNumber evidence="3">5.3.1.24</ecNumber>
    </recommendedName>
</protein>
<dbReference type="InterPro" id="IPR044643">
    <property type="entry name" value="TrpF_fam"/>
</dbReference>
<evidence type="ECO:0000256" key="6">
    <source>
        <dbReference type="ARBA" id="ARBA00022822"/>
    </source>
</evidence>
<dbReference type="SUPFAM" id="SSF51366">
    <property type="entry name" value="Ribulose-phoshate binding barrel"/>
    <property type="match status" value="1"/>
</dbReference>
<comment type="catalytic activity">
    <reaction evidence="1">
        <text>N-(5-phospho-beta-D-ribosyl)anthranilate = 1-(2-carboxyphenylamino)-1-deoxy-D-ribulose 5-phosphate</text>
        <dbReference type="Rhea" id="RHEA:21540"/>
        <dbReference type="ChEBI" id="CHEBI:18277"/>
        <dbReference type="ChEBI" id="CHEBI:58613"/>
        <dbReference type="EC" id="5.3.1.24"/>
    </reaction>
</comment>
<evidence type="ECO:0000256" key="1">
    <source>
        <dbReference type="ARBA" id="ARBA00001164"/>
    </source>
</evidence>
<gene>
    <name evidence="10" type="ORF">MRX98_11840</name>
</gene>
<keyword evidence="6" id="KW-0822">Tryptophan biosynthesis</keyword>
<evidence type="ECO:0000256" key="5">
    <source>
        <dbReference type="ARBA" id="ARBA00022605"/>
    </source>
</evidence>
<evidence type="ECO:0000256" key="7">
    <source>
        <dbReference type="ARBA" id="ARBA00023141"/>
    </source>
</evidence>
<evidence type="ECO:0000313" key="10">
    <source>
        <dbReference type="EMBL" id="MCJ8501267.1"/>
    </source>
</evidence>
<keyword evidence="7" id="KW-0057">Aromatic amino acid biosynthesis</keyword>
<keyword evidence="5" id="KW-0028">Amino-acid biosynthesis</keyword>
<evidence type="ECO:0000256" key="3">
    <source>
        <dbReference type="ARBA" id="ARBA00012572"/>
    </source>
</evidence>
<proteinExistence type="predicted"/>
<keyword evidence="8" id="KW-0413">Isomerase</keyword>
<accession>A0AA41UKB3</accession>
<dbReference type="RefSeq" id="WP_246908187.1">
    <property type="nucleotide sequence ID" value="NZ_JALJRB010000012.1"/>
</dbReference>
<feature type="domain" description="N-(5'phosphoribosyl) anthranilate isomerase (PRAI)" evidence="9">
    <location>
        <begin position="168"/>
        <end position="215"/>
    </location>
</feature>
<sequence>MKIQIYEIQTVAEARTMLELGVDHIGSVLVSSDQWRDEPLQEAIATVRAAGAKSSLIPLFQDVDVIGRAIDFYHPDIIHFCDALPSANVEDPTVAAALELQRQIRRRFPDVAVMRSIAIGEQGRGDALPSLALAELFEPLSDWFLTDTVLCDKNGGDGPDEQPVSGFVGITGRICDWGVARELVRRSAVPVILAGGIGPHNVRAGIAQVGPAGVDSCTLTNAVDARGRPIRFKKDPRKVGAMVSAVRETVALAGGDASIGQQRFNVQRPTI</sequence>
<evidence type="ECO:0000256" key="4">
    <source>
        <dbReference type="ARBA" id="ARBA00022272"/>
    </source>
</evidence>
<dbReference type="InterPro" id="IPR011060">
    <property type="entry name" value="RibuloseP-bd_barrel"/>
</dbReference>
<evidence type="ECO:0000313" key="11">
    <source>
        <dbReference type="Proteomes" id="UP001165427"/>
    </source>
</evidence>
<name>A0AA41UKB3_9BACT</name>